<evidence type="ECO:0000313" key="15">
    <source>
        <dbReference type="RefSeq" id="XP_054828762.1"/>
    </source>
</evidence>
<feature type="domain" description="GAIN-B" evidence="12">
    <location>
        <begin position="468"/>
        <end position="637"/>
    </location>
</feature>
<evidence type="ECO:0000256" key="7">
    <source>
        <dbReference type="ARBA" id="ARBA00023157"/>
    </source>
</evidence>
<dbReference type="SMART" id="SM00008">
    <property type="entry name" value="HormR"/>
    <property type="match status" value="1"/>
</dbReference>
<dbReference type="Gene3D" id="2.60.40.10">
    <property type="entry name" value="Immunoglobulins"/>
    <property type="match status" value="1"/>
</dbReference>
<dbReference type="SUPFAM" id="SSF81321">
    <property type="entry name" value="Family A G protein-coupled receptor-like"/>
    <property type="match status" value="1"/>
</dbReference>
<dbReference type="InterPro" id="IPR000832">
    <property type="entry name" value="GPCR_2_secretin-like"/>
</dbReference>
<dbReference type="GeneID" id="129325190"/>
<dbReference type="Pfam" id="PF00002">
    <property type="entry name" value="7tm_2"/>
    <property type="match status" value="1"/>
</dbReference>
<evidence type="ECO:0000256" key="1">
    <source>
        <dbReference type="ARBA" id="ARBA00004141"/>
    </source>
</evidence>
<dbReference type="PROSITE" id="PS50261">
    <property type="entry name" value="G_PROTEIN_RECEP_F2_4"/>
    <property type="match status" value="1"/>
</dbReference>
<dbReference type="FunFam" id="1.20.1070.10:FF:000058">
    <property type="entry name" value="Adhesion G protein-coupled receptor F5"/>
    <property type="match status" value="1"/>
</dbReference>
<dbReference type="CTD" id="165082"/>
<evidence type="ECO:0000256" key="5">
    <source>
        <dbReference type="ARBA" id="ARBA00023040"/>
    </source>
</evidence>
<accession>A0AA97J028</accession>
<feature type="transmembrane region" description="Helical" evidence="11">
    <location>
        <begin position="798"/>
        <end position="821"/>
    </location>
</feature>
<dbReference type="PROSITE" id="PS50221">
    <property type="entry name" value="GAIN_B"/>
    <property type="match status" value="1"/>
</dbReference>
<keyword evidence="4 11" id="KW-1133">Transmembrane helix</keyword>
<evidence type="ECO:0000256" key="11">
    <source>
        <dbReference type="SAM" id="Phobius"/>
    </source>
</evidence>
<feature type="transmembrane region" description="Helical" evidence="11">
    <location>
        <begin position="678"/>
        <end position="701"/>
    </location>
</feature>
<dbReference type="InterPro" id="IPR017981">
    <property type="entry name" value="GPCR_2-like_7TM"/>
</dbReference>
<evidence type="ECO:0000256" key="10">
    <source>
        <dbReference type="ARBA" id="ARBA00023224"/>
    </source>
</evidence>
<evidence type="ECO:0000256" key="2">
    <source>
        <dbReference type="ARBA" id="ARBA00007343"/>
    </source>
</evidence>
<evidence type="ECO:0000259" key="13">
    <source>
        <dbReference type="PROSITE" id="PS50261"/>
    </source>
</evidence>
<dbReference type="InterPro" id="IPR046338">
    <property type="entry name" value="GAIN_dom_sf"/>
</dbReference>
<evidence type="ECO:0000256" key="6">
    <source>
        <dbReference type="ARBA" id="ARBA00023136"/>
    </source>
</evidence>
<keyword evidence="10" id="KW-0807">Transducer</keyword>
<feature type="transmembrane region" description="Helical" evidence="11">
    <location>
        <begin position="876"/>
        <end position="895"/>
    </location>
</feature>
<dbReference type="SMART" id="SM00303">
    <property type="entry name" value="GPS"/>
    <property type="match status" value="1"/>
</dbReference>
<feature type="domain" description="G-protein coupled receptors family 2 profile 2" evidence="13">
    <location>
        <begin position="642"/>
        <end position="896"/>
    </location>
</feature>
<keyword evidence="9" id="KW-0325">Glycoprotein</keyword>
<dbReference type="Gene3D" id="4.10.1240.10">
    <property type="entry name" value="GPCR, family 2, extracellular hormone receptor domain"/>
    <property type="match status" value="1"/>
</dbReference>
<dbReference type="InterPro" id="IPR001879">
    <property type="entry name" value="GPCR_2_extracellular_dom"/>
</dbReference>
<organism evidence="14 15">
    <name type="scientific">Eublepharis macularius</name>
    <name type="common">Leopard gecko</name>
    <name type="synonym">Cyrtodactylus macularius</name>
    <dbReference type="NCBI Taxonomy" id="481883"/>
    <lineage>
        <taxon>Eukaryota</taxon>
        <taxon>Metazoa</taxon>
        <taxon>Chordata</taxon>
        <taxon>Craniata</taxon>
        <taxon>Vertebrata</taxon>
        <taxon>Euteleostomi</taxon>
        <taxon>Lepidosauria</taxon>
        <taxon>Squamata</taxon>
        <taxon>Bifurcata</taxon>
        <taxon>Gekkota</taxon>
        <taxon>Eublepharidae</taxon>
        <taxon>Eublepharinae</taxon>
        <taxon>Eublepharis</taxon>
    </lineage>
</organism>
<keyword evidence="6 11" id="KW-0472">Membrane</keyword>
<dbReference type="Pfam" id="PF01825">
    <property type="entry name" value="GPS"/>
    <property type="match status" value="1"/>
</dbReference>
<dbReference type="GO" id="GO:0005886">
    <property type="term" value="C:plasma membrane"/>
    <property type="evidence" value="ECO:0007669"/>
    <property type="project" value="UniProtKB-SubCell"/>
</dbReference>
<dbReference type="AlphaFoldDB" id="A0AA97J028"/>
<dbReference type="InterPro" id="IPR013783">
    <property type="entry name" value="Ig-like_fold"/>
</dbReference>
<keyword evidence="5" id="KW-0297">G-protein coupled receptor</keyword>
<dbReference type="InterPro" id="IPR036445">
    <property type="entry name" value="GPCR_2_extracell_dom_sf"/>
</dbReference>
<dbReference type="RefSeq" id="XP_054828762.1">
    <property type="nucleotide sequence ID" value="XM_054972787.1"/>
</dbReference>
<dbReference type="Gene3D" id="1.20.1070.10">
    <property type="entry name" value="Rhodopsin 7-helix transmembrane proteins"/>
    <property type="match status" value="1"/>
</dbReference>
<dbReference type="InterPro" id="IPR000203">
    <property type="entry name" value="GPS"/>
</dbReference>
<evidence type="ECO:0000256" key="8">
    <source>
        <dbReference type="ARBA" id="ARBA00023170"/>
    </source>
</evidence>
<keyword evidence="8 15" id="KW-0675">Receptor</keyword>
<dbReference type="Proteomes" id="UP001190640">
    <property type="component" value="Chromosome 1"/>
</dbReference>
<dbReference type="PRINTS" id="PR00249">
    <property type="entry name" value="GPCRSECRETIN"/>
</dbReference>
<evidence type="ECO:0000256" key="4">
    <source>
        <dbReference type="ARBA" id="ARBA00022989"/>
    </source>
</evidence>
<evidence type="ECO:0000259" key="12">
    <source>
        <dbReference type="PROSITE" id="PS50221"/>
    </source>
</evidence>
<comment type="similarity">
    <text evidence="2">Belongs to the G-protein coupled receptor 2 family. Adhesion G-protein coupled receptor (ADGR) subfamily.</text>
</comment>
<evidence type="ECO:0000256" key="9">
    <source>
        <dbReference type="ARBA" id="ARBA00023180"/>
    </source>
</evidence>
<dbReference type="GO" id="GO:0007189">
    <property type="term" value="P:adenylate cyclase-activating G protein-coupled receptor signaling pathway"/>
    <property type="evidence" value="ECO:0007669"/>
    <property type="project" value="TreeGrafter"/>
</dbReference>
<name>A0AA97J028_EUBMA</name>
<dbReference type="InterPro" id="IPR057244">
    <property type="entry name" value="GAIN_B"/>
</dbReference>
<dbReference type="InterPro" id="IPR051587">
    <property type="entry name" value="Adhesion_GPCR"/>
</dbReference>
<dbReference type="Pfam" id="PF25387">
    <property type="entry name" value="ADGRF3_N"/>
    <property type="match status" value="1"/>
</dbReference>
<dbReference type="PANTHER" id="PTHR45813:SF2">
    <property type="entry name" value="ADHESION G-PROTEIN COUPLED RECEPTOR F3"/>
    <property type="match status" value="1"/>
</dbReference>
<dbReference type="Gene3D" id="2.60.220.50">
    <property type="match status" value="1"/>
</dbReference>
<evidence type="ECO:0000256" key="3">
    <source>
        <dbReference type="ARBA" id="ARBA00022692"/>
    </source>
</evidence>
<dbReference type="InterPro" id="IPR057400">
    <property type="entry name" value="ADGRF3/5_N"/>
</dbReference>
<dbReference type="Pfam" id="PF24528">
    <property type="entry name" value="Ig_ADGRF3"/>
    <property type="match status" value="1"/>
</dbReference>
<keyword evidence="14" id="KW-1185">Reference proteome</keyword>
<sequence length="929" mass="101719">MAAGVLRGAAYLKLTPVAPATLNSAQTQSTLRTVSVPRAVAGTASTITALAVTTECDPLKGKSRDCRCLPGYQWSDSFCTSLQACGAGGLLQSFISIILPPPCQCLRWTSSDTGYCQSLLSASKVSESSTLPPKQASVGAGADLTLSFRLGEGATDVKWYLLSRERSEAKEIRNGMEVSLLQTSSEAVLRISSPSPDWAGEYICRYLNGSALQEWRQVVTIPFVAADIVQMPSQVSMNCSSPVDLVGAEDPLCHFLILDSCPSSDTTYQCKFEGSGLGSIQTSVVVSVIQAGDLFCPGENVQGRWNVTKAGQVAEILCPKGSEGIMWRSCLSSGTWGDVRNNCTSKELLSGLQEAQLLRAGLGSPQIEVPWMIEWLKMEVNPSETQKIYPLDLLTLIIILDVISEVALDSNMRLDSNSVTDLLNTVNWMLDLDPKTEWSEVQAWKLSAGSMFLQAIEDLTRLLVPVTSEFNLSLPNLELQSAMFNLTSVDDFDRIFDTDPPLRIRISSAELGEVVQREQSIVVISLVLKKMEQILPRHYGADAQHILGSLVTSNAITSHNRSVRQVDTYMAFGLRNTTSDTEEKRTAQCVFWNHTLLEGVGGWSTQGCQSSSTEMATNCSCQYLSSFSVLMSAHPVPASFALTFLCKFGVCITIVALVASLLIYGLVWTSVVKNKVSFFRYITLVNISFSLLMGSVWFLAASLLEASHASKLCVAAAFFTHFFYLAVFFWTLVQALVLCHQLVLVFQPLSIRSVTPAMITVGYVCPLALAVAMVAAFFPKQSYLHEAHCWLSFRSKAIYAFSVPVLVIVTANLLVLFMVLLKLMRPSVSEGPQGEEKKALLGIFRALLILTLVFGLTWGFGIITMTSYASRFTHDAFTILNSFQGVFVLLFACLMDKKVLGALKKRLCKSPTYRINISQLNSFAKRTIE</sequence>
<feature type="transmembrane region" description="Helical" evidence="11">
    <location>
        <begin position="758"/>
        <end position="778"/>
    </location>
</feature>
<feature type="transmembrane region" description="Helical" evidence="11">
    <location>
        <begin position="640"/>
        <end position="666"/>
    </location>
</feature>
<dbReference type="KEGG" id="emc:129325190"/>
<keyword evidence="3 11" id="KW-0812">Transmembrane</keyword>
<reference evidence="15" key="1">
    <citation type="submission" date="2025-08" db="UniProtKB">
        <authorList>
            <consortium name="RefSeq"/>
        </authorList>
    </citation>
    <scope>IDENTIFICATION</scope>
    <source>
        <tissue evidence="15">Blood</tissue>
    </source>
</reference>
<dbReference type="SUPFAM" id="SSF48726">
    <property type="entry name" value="Immunoglobulin"/>
    <property type="match status" value="1"/>
</dbReference>
<keyword evidence="7" id="KW-1015">Disulfide bond</keyword>
<gene>
    <name evidence="15" type="primary">ADGRF3</name>
</gene>
<dbReference type="GO" id="GO:0004930">
    <property type="term" value="F:G protein-coupled receptor activity"/>
    <property type="evidence" value="ECO:0007669"/>
    <property type="project" value="UniProtKB-KW"/>
</dbReference>
<protein>
    <submittedName>
        <fullName evidence="15">Adhesion G-protein coupled receptor F3</fullName>
    </submittedName>
</protein>
<feature type="transmembrane region" description="Helical" evidence="11">
    <location>
        <begin position="721"/>
        <end position="746"/>
    </location>
</feature>
<proteinExistence type="inferred from homology"/>
<dbReference type="GO" id="GO:0007166">
    <property type="term" value="P:cell surface receptor signaling pathway"/>
    <property type="evidence" value="ECO:0007669"/>
    <property type="project" value="InterPro"/>
</dbReference>
<dbReference type="InterPro" id="IPR056274">
    <property type="entry name" value="Ig_ADGRF3"/>
</dbReference>
<comment type="subcellular location">
    <subcellularLocation>
        <location evidence="1">Membrane</location>
        <topology evidence="1">Multi-pass membrane protein</topology>
    </subcellularLocation>
</comment>
<dbReference type="SUPFAM" id="SSF111418">
    <property type="entry name" value="Hormone receptor domain"/>
    <property type="match status" value="1"/>
</dbReference>
<evidence type="ECO:0000313" key="14">
    <source>
        <dbReference type="Proteomes" id="UP001190640"/>
    </source>
</evidence>
<dbReference type="InterPro" id="IPR036179">
    <property type="entry name" value="Ig-like_dom_sf"/>
</dbReference>
<feature type="transmembrane region" description="Helical" evidence="11">
    <location>
        <begin position="842"/>
        <end position="864"/>
    </location>
</feature>
<dbReference type="PANTHER" id="PTHR45813">
    <property type="entry name" value="IG-LIKE DOMAIN-CONTAINING PROTEIN"/>
    <property type="match status" value="1"/>
</dbReference>